<name>A0A498I310_MALDO</name>
<reference evidence="1 2" key="1">
    <citation type="submission" date="2018-10" db="EMBL/GenBank/DDBJ databases">
        <title>A high-quality apple genome assembly.</title>
        <authorList>
            <person name="Hu J."/>
        </authorList>
    </citation>
    <scope>NUCLEOTIDE SEQUENCE [LARGE SCALE GENOMIC DNA]</scope>
    <source>
        <strain evidence="2">cv. HFTH1</strain>
        <tissue evidence="1">Young leaf</tissue>
    </source>
</reference>
<evidence type="ECO:0008006" key="3">
    <source>
        <dbReference type="Google" id="ProtNLM"/>
    </source>
</evidence>
<dbReference type="GO" id="GO:0006886">
    <property type="term" value="P:intracellular protein transport"/>
    <property type="evidence" value="ECO:0007669"/>
    <property type="project" value="InterPro"/>
</dbReference>
<gene>
    <name evidence="1" type="ORF">DVH24_023563</name>
</gene>
<dbReference type="InterPro" id="IPR016024">
    <property type="entry name" value="ARM-type_fold"/>
</dbReference>
<dbReference type="PANTHER" id="PTHR10635:SF0">
    <property type="entry name" value="COATOMER SUBUNIT BETA"/>
    <property type="match status" value="1"/>
</dbReference>
<proteinExistence type="predicted"/>
<accession>A0A498I310</accession>
<dbReference type="EMBL" id="RDQH01000340">
    <property type="protein sequence ID" value="RXH77289.1"/>
    <property type="molecule type" value="Genomic_DNA"/>
</dbReference>
<dbReference type="GO" id="GO:0006891">
    <property type="term" value="P:intra-Golgi vesicle-mediated transport"/>
    <property type="evidence" value="ECO:0007669"/>
    <property type="project" value="TreeGrafter"/>
</dbReference>
<organism evidence="1 2">
    <name type="scientific">Malus domestica</name>
    <name type="common">Apple</name>
    <name type="synonym">Pyrus malus</name>
    <dbReference type="NCBI Taxonomy" id="3750"/>
    <lineage>
        <taxon>Eukaryota</taxon>
        <taxon>Viridiplantae</taxon>
        <taxon>Streptophyta</taxon>
        <taxon>Embryophyta</taxon>
        <taxon>Tracheophyta</taxon>
        <taxon>Spermatophyta</taxon>
        <taxon>Magnoliopsida</taxon>
        <taxon>eudicotyledons</taxon>
        <taxon>Gunneridae</taxon>
        <taxon>Pentapetalae</taxon>
        <taxon>rosids</taxon>
        <taxon>fabids</taxon>
        <taxon>Rosales</taxon>
        <taxon>Rosaceae</taxon>
        <taxon>Amygdaloideae</taxon>
        <taxon>Maleae</taxon>
        <taxon>Malus</taxon>
    </lineage>
</organism>
<dbReference type="Proteomes" id="UP000290289">
    <property type="component" value="Chromosome 14"/>
</dbReference>
<protein>
    <recommendedName>
        <fullName evidence="3">Clathrin/coatomer adaptor adaptin-like N-terminal domain-containing protein</fullName>
    </recommendedName>
</protein>
<dbReference type="PANTHER" id="PTHR10635">
    <property type="entry name" value="COATOMER SUBUNIT BETA"/>
    <property type="match status" value="1"/>
</dbReference>
<keyword evidence="2" id="KW-1185">Reference proteome</keyword>
<evidence type="ECO:0000313" key="1">
    <source>
        <dbReference type="EMBL" id="RXH77289.1"/>
    </source>
</evidence>
<dbReference type="STRING" id="3750.A0A498I310"/>
<dbReference type="Gene3D" id="1.25.10.10">
    <property type="entry name" value="Leucine-rich Repeat Variant"/>
    <property type="match status" value="1"/>
</dbReference>
<sequence length="152" mass="17362">MFFLNGDTIPHIFITIIHYALPSEDHTVQKLLLLYLEIIDKTNSKGKVLSEMILICQNLCNNLRFLCRLNEFEIIELLIPSILANLEHRHPFVRRNVVLAIMLVPVAAGGDVVGQRTGREWRRGRDIGQNVARFDTKFVSNRGLGQKACETH</sequence>
<dbReference type="GO" id="GO:0030126">
    <property type="term" value="C:COPI vesicle coat"/>
    <property type="evidence" value="ECO:0007669"/>
    <property type="project" value="TreeGrafter"/>
</dbReference>
<dbReference type="GO" id="GO:0006888">
    <property type="term" value="P:endoplasmic reticulum to Golgi vesicle-mediated transport"/>
    <property type="evidence" value="ECO:0007669"/>
    <property type="project" value="TreeGrafter"/>
</dbReference>
<dbReference type="InterPro" id="IPR011989">
    <property type="entry name" value="ARM-like"/>
</dbReference>
<evidence type="ECO:0000313" key="2">
    <source>
        <dbReference type="Proteomes" id="UP000290289"/>
    </source>
</evidence>
<comment type="caution">
    <text evidence="1">The sequence shown here is derived from an EMBL/GenBank/DDBJ whole genome shotgun (WGS) entry which is preliminary data.</text>
</comment>
<dbReference type="AlphaFoldDB" id="A0A498I310"/>
<dbReference type="InterPro" id="IPR016460">
    <property type="entry name" value="COPB1"/>
</dbReference>
<dbReference type="SUPFAM" id="SSF48371">
    <property type="entry name" value="ARM repeat"/>
    <property type="match status" value="1"/>
</dbReference>